<keyword evidence="2" id="KW-0963">Cytoplasm</keyword>
<name>A0A075G5K3_9EURY</name>
<dbReference type="GO" id="GO:0005737">
    <property type="term" value="C:cytoplasm"/>
    <property type="evidence" value="ECO:0007669"/>
    <property type="project" value="UniProtKB-SubCell"/>
</dbReference>
<dbReference type="PANTHER" id="PTHR31661">
    <property type="entry name" value="SIMILAR TO CDNA SEQUENCE BC052040"/>
    <property type="match status" value="1"/>
</dbReference>
<evidence type="ECO:0000256" key="1">
    <source>
        <dbReference type="ARBA" id="ARBA00004496"/>
    </source>
</evidence>
<evidence type="ECO:0000313" key="4">
    <source>
        <dbReference type="EMBL" id="AIE97027.1"/>
    </source>
</evidence>
<dbReference type="PANTHER" id="PTHR31661:SF1">
    <property type="entry name" value="CDAN1-INTERACTING NUCLEASE 1"/>
    <property type="match status" value="1"/>
</dbReference>
<sequence>MEPLPLAGALSNEKSGNRRRGRRGRRRRSRGGRKSPQESGPAAESEPVERALARFTAKPRPMGLPKEIDPPPRVVEVSWKINAVSKEVQRKAGDIACMPGEFGFLPEERVQEIAAKIDHLPITVEQALSLRSALNQEKSVYSHSRLMRRANELSRRYNAGESVLALSKRFDAPPVNTFRAILTGRGWTKTRIKDTLNKNPSRLNKRDREQFELAESVDRVSSVDQSDTQSAAEVFEEILCAYFDSIGVRFRRQEDLLAEQKVTEGRAIITPDLLLLDDVRINGVPCAWIDAKHFFGADLKFPRKKTQKQVDRYVAEYGQGAIVYRHGFCGSLRLKGAIQLDSSPLDLGPLADFHEKARNGS</sequence>
<evidence type="ECO:0008006" key="5">
    <source>
        <dbReference type="Google" id="ProtNLM"/>
    </source>
</evidence>
<comment type="subcellular location">
    <subcellularLocation>
        <location evidence="1">Cytoplasm</location>
    </subcellularLocation>
</comment>
<evidence type="ECO:0000256" key="3">
    <source>
        <dbReference type="SAM" id="MobiDB-lite"/>
    </source>
</evidence>
<protein>
    <recommendedName>
        <fullName evidence="5">TPD domain-containing protein</fullName>
    </recommendedName>
</protein>
<dbReference type="Pfam" id="PF14811">
    <property type="entry name" value="TPD"/>
    <property type="match status" value="1"/>
</dbReference>
<feature type="region of interest" description="Disordered" evidence="3">
    <location>
        <begin position="1"/>
        <end position="49"/>
    </location>
</feature>
<dbReference type="AlphaFoldDB" id="A0A075G5K3"/>
<reference evidence="4" key="1">
    <citation type="journal article" date="2014" name="Genome Biol. Evol.">
        <title>Pangenome evidence for extensive interdomain horizontal transfer affecting lineage core and shell genes in uncultured planktonic thaumarchaeota and euryarchaeota.</title>
        <authorList>
            <person name="Deschamps P."/>
            <person name="Zivanovic Y."/>
            <person name="Moreira D."/>
            <person name="Rodriguez-Valera F."/>
            <person name="Lopez-Garcia P."/>
        </authorList>
    </citation>
    <scope>NUCLEOTIDE SEQUENCE</scope>
</reference>
<dbReference type="InterPro" id="IPR029404">
    <property type="entry name" value="CDIN1"/>
</dbReference>
<accession>A0A075G5K3</accession>
<evidence type="ECO:0000256" key="2">
    <source>
        <dbReference type="ARBA" id="ARBA00022490"/>
    </source>
</evidence>
<organism evidence="4">
    <name type="scientific">uncultured marine group II/III euryarchaeote AD1000_89_E12</name>
    <dbReference type="NCBI Taxonomy" id="1457824"/>
    <lineage>
        <taxon>Archaea</taxon>
        <taxon>Methanobacteriati</taxon>
        <taxon>Methanobacteriota</taxon>
        <taxon>environmental samples</taxon>
    </lineage>
</organism>
<dbReference type="EMBL" id="KF900496">
    <property type="protein sequence ID" value="AIE97027.1"/>
    <property type="molecule type" value="Genomic_DNA"/>
</dbReference>
<feature type="compositionally biased region" description="Basic residues" evidence="3">
    <location>
        <begin position="17"/>
        <end position="33"/>
    </location>
</feature>
<proteinExistence type="predicted"/>